<dbReference type="Proteomes" id="UP000242818">
    <property type="component" value="Unassembled WGS sequence"/>
</dbReference>
<accession>A0A1C4B280</accession>
<proteinExistence type="predicted"/>
<keyword evidence="2" id="KW-1185">Reference proteome</keyword>
<dbReference type="STRING" id="1335309.GA0116948_102390"/>
<gene>
    <name evidence="1" type="ORF">GA0116948_102390</name>
</gene>
<dbReference type="EMBL" id="FMAR01000002">
    <property type="protein sequence ID" value="SCC00956.1"/>
    <property type="molecule type" value="Genomic_DNA"/>
</dbReference>
<evidence type="ECO:0000313" key="1">
    <source>
        <dbReference type="EMBL" id="SCC00956.1"/>
    </source>
</evidence>
<sequence>MGVDQKELVRPFLFGYLMETCYRLSGSQSFHFTFCSAPMLCNSMKRQQKVLLGEQYLPGSLQLCFVQ</sequence>
<protein>
    <submittedName>
        <fullName evidence="1">Uncharacterized protein</fullName>
    </submittedName>
</protein>
<name>A0A1C4B280_9BACT</name>
<dbReference type="AlphaFoldDB" id="A0A1C4B280"/>
<reference evidence="1 2" key="1">
    <citation type="submission" date="2016-08" db="EMBL/GenBank/DDBJ databases">
        <authorList>
            <person name="Seilhamer J.J."/>
        </authorList>
    </citation>
    <scope>NUCLEOTIDE SEQUENCE [LARGE SCALE GENOMIC DNA]</scope>
    <source>
        <strain evidence="1 2">A37T2</strain>
    </source>
</reference>
<organism evidence="1 2">
    <name type="scientific">Chitinophaga costaii</name>
    <dbReference type="NCBI Taxonomy" id="1335309"/>
    <lineage>
        <taxon>Bacteria</taxon>
        <taxon>Pseudomonadati</taxon>
        <taxon>Bacteroidota</taxon>
        <taxon>Chitinophagia</taxon>
        <taxon>Chitinophagales</taxon>
        <taxon>Chitinophagaceae</taxon>
        <taxon>Chitinophaga</taxon>
    </lineage>
</organism>
<evidence type="ECO:0000313" key="2">
    <source>
        <dbReference type="Proteomes" id="UP000242818"/>
    </source>
</evidence>